<dbReference type="KEGG" id="nhe:NECHADRAFT_101759"/>
<feature type="coiled-coil region" evidence="1">
    <location>
        <begin position="272"/>
        <end position="299"/>
    </location>
</feature>
<evidence type="ECO:0000313" key="4">
    <source>
        <dbReference type="Proteomes" id="UP000005206"/>
    </source>
</evidence>
<dbReference type="RefSeq" id="XP_003041725.1">
    <property type="nucleotide sequence ID" value="XM_003041679.1"/>
</dbReference>
<dbReference type="GeneID" id="9674066"/>
<keyword evidence="2" id="KW-0472">Membrane</keyword>
<keyword evidence="2" id="KW-1133">Transmembrane helix</keyword>
<protein>
    <submittedName>
        <fullName evidence="3">Uncharacterized protein</fullName>
    </submittedName>
</protein>
<dbReference type="HOGENOM" id="CLU_585340_0_0_1"/>
<accession>C7ZJ45</accession>
<feature type="transmembrane region" description="Helical" evidence="2">
    <location>
        <begin position="345"/>
        <end position="362"/>
    </location>
</feature>
<dbReference type="OMA" id="IRINAFF"/>
<keyword evidence="2" id="KW-0812">Transmembrane</keyword>
<reference evidence="3 4" key="1">
    <citation type="journal article" date="2009" name="PLoS Genet.">
        <title>The genome of Nectria haematococca: contribution of supernumerary chromosomes to gene expansion.</title>
        <authorList>
            <person name="Coleman J.J."/>
            <person name="Rounsley S.D."/>
            <person name="Rodriguez-Carres M."/>
            <person name="Kuo A."/>
            <person name="Wasmann C.C."/>
            <person name="Grimwood J."/>
            <person name="Schmutz J."/>
            <person name="Taga M."/>
            <person name="White G.J."/>
            <person name="Zhou S."/>
            <person name="Schwartz D.C."/>
            <person name="Freitag M."/>
            <person name="Ma L.J."/>
            <person name="Danchin E.G."/>
            <person name="Henrissat B."/>
            <person name="Coutinho P.M."/>
            <person name="Nelson D.R."/>
            <person name="Straney D."/>
            <person name="Napoli C.A."/>
            <person name="Barker B.M."/>
            <person name="Gribskov M."/>
            <person name="Rep M."/>
            <person name="Kroken S."/>
            <person name="Molnar I."/>
            <person name="Rensing C."/>
            <person name="Kennell J.C."/>
            <person name="Zamora J."/>
            <person name="Farman M.L."/>
            <person name="Selker E.U."/>
            <person name="Salamov A."/>
            <person name="Shapiro H."/>
            <person name="Pangilinan J."/>
            <person name="Lindquist E."/>
            <person name="Lamers C."/>
            <person name="Grigoriev I.V."/>
            <person name="Geiser D.M."/>
            <person name="Covert S.F."/>
            <person name="Temporini E."/>
            <person name="Vanetten H.D."/>
        </authorList>
    </citation>
    <scope>NUCLEOTIDE SEQUENCE [LARGE SCALE GENOMIC DNA]</scope>
    <source>
        <strain evidence="4">ATCC MYA-4622 / CBS 123669 / FGSC 9596 / NRRL 45880 / 77-13-4</strain>
    </source>
</reference>
<feature type="transmembrane region" description="Helical" evidence="2">
    <location>
        <begin position="368"/>
        <end position="391"/>
    </location>
</feature>
<evidence type="ECO:0000256" key="2">
    <source>
        <dbReference type="SAM" id="Phobius"/>
    </source>
</evidence>
<sequence>MSGQPPPLYEEVIAEDRAAQEPPSALTVHLQVWHYRAEGRSPLNNDGLASLFRAHNLQAWEVIPFEADGVTGLSAHDQYVPVEVRFRHRVWAYNDPGENPMADVRELFFKTAPQFIYQFFVRINSTPHNLNIFPVNVPENFSSRYTHAFHLNQLSIRVNTFIVPSPAVTNEAQSWLQDAVRTTEDVLEILAAIVSLYLMHRNAQDQANGNNRAGTQQGARGVDVLDVHVPERLGQLRALFQRFREGIGHHAGQPPRDVADLQVAWNTAAGPFAEYMRLANRVESRLTKLENNLTLSNQDLYELVQDAHHGALLFSALKQAAQPLVRELEADYSPVINQYNTNRNISGIATAVIAVGAVFLFWNPAGWVALGAYGGGFVAGGATGVGVHSFMDAERGKAFIKKSGVREFGLAINEINRCANEAREAIAMVFCAQVMQKRLDETLPEHKKKDILATLGVHTDALPDAVYSQELIRDRLKRFREGNRNLRNMMTRVMKDANLEFGTTEQAM</sequence>
<dbReference type="InParanoid" id="C7ZJ45"/>
<keyword evidence="4" id="KW-1185">Reference proteome</keyword>
<evidence type="ECO:0000313" key="3">
    <source>
        <dbReference type="EMBL" id="EEU36012.1"/>
    </source>
</evidence>
<name>C7ZJ45_FUSV7</name>
<dbReference type="Proteomes" id="UP000005206">
    <property type="component" value="Chromosome 10"/>
</dbReference>
<dbReference type="eggNOG" id="ENOG502REKA">
    <property type="taxonomic scope" value="Eukaryota"/>
</dbReference>
<organism evidence="3 4">
    <name type="scientific">Fusarium vanettenii (strain ATCC MYA-4622 / CBS 123669 / FGSC 9596 / NRRL 45880 / 77-13-4)</name>
    <name type="common">Fusarium solani subsp. pisi</name>
    <dbReference type="NCBI Taxonomy" id="660122"/>
    <lineage>
        <taxon>Eukaryota</taxon>
        <taxon>Fungi</taxon>
        <taxon>Dikarya</taxon>
        <taxon>Ascomycota</taxon>
        <taxon>Pezizomycotina</taxon>
        <taxon>Sordariomycetes</taxon>
        <taxon>Hypocreomycetidae</taxon>
        <taxon>Hypocreales</taxon>
        <taxon>Nectriaceae</taxon>
        <taxon>Fusarium</taxon>
        <taxon>Fusarium solani species complex</taxon>
        <taxon>Fusarium vanettenii</taxon>
    </lineage>
</organism>
<dbReference type="VEuPathDB" id="FungiDB:NECHADRAFT_101759"/>
<dbReference type="AlphaFoldDB" id="C7ZJ45"/>
<evidence type="ECO:0000256" key="1">
    <source>
        <dbReference type="SAM" id="Coils"/>
    </source>
</evidence>
<keyword evidence="1" id="KW-0175">Coiled coil</keyword>
<dbReference type="EMBL" id="GG698932">
    <property type="protein sequence ID" value="EEU36012.1"/>
    <property type="molecule type" value="Genomic_DNA"/>
</dbReference>
<proteinExistence type="predicted"/>
<dbReference type="OrthoDB" id="4894358at2759"/>
<gene>
    <name evidence="3" type="ORF">NECHADRAFT_101759</name>
</gene>